<evidence type="ECO:0000313" key="2">
    <source>
        <dbReference type="Proteomes" id="UP001054945"/>
    </source>
</evidence>
<gene>
    <name evidence="1" type="ORF">CEXT_305971</name>
</gene>
<comment type="caution">
    <text evidence="1">The sequence shown here is derived from an EMBL/GenBank/DDBJ whole genome shotgun (WGS) entry which is preliminary data.</text>
</comment>
<proteinExistence type="predicted"/>
<organism evidence="1 2">
    <name type="scientific">Caerostris extrusa</name>
    <name type="common">Bark spider</name>
    <name type="synonym">Caerostris bankana</name>
    <dbReference type="NCBI Taxonomy" id="172846"/>
    <lineage>
        <taxon>Eukaryota</taxon>
        <taxon>Metazoa</taxon>
        <taxon>Ecdysozoa</taxon>
        <taxon>Arthropoda</taxon>
        <taxon>Chelicerata</taxon>
        <taxon>Arachnida</taxon>
        <taxon>Araneae</taxon>
        <taxon>Araneomorphae</taxon>
        <taxon>Entelegynae</taxon>
        <taxon>Araneoidea</taxon>
        <taxon>Araneidae</taxon>
        <taxon>Caerostris</taxon>
    </lineage>
</organism>
<evidence type="ECO:0000313" key="1">
    <source>
        <dbReference type="EMBL" id="GIY52441.1"/>
    </source>
</evidence>
<dbReference type="Proteomes" id="UP001054945">
    <property type="component" value="Unassembled WGS sequence"/>
</dbReference>
<name>A0AAV4U3W9_CAEEX</name>
<dbReference type="EMBL" id="BPLR01012239">
    <property type="protein sequence ID" value="GIY52441.1"/>
    <property type="molecule type" value="Genomic_DNA"/>
</dbReference>
<accession>A0AAV4U3W9</accession>
<protein>
    <submittedName>
        <fullName evidence="1">Uncharacterized protein</fullName>
    </submittedName>
</protein>
<dbReference type="AlphaFoldDB" id="A0AAV4U3W9"/>
<sequence>MVYLPSKAFLYHLMVEKTENWRTCALLPNAVELLWRRKTPVCYFVSKIEIQHLMKYLSYSIHYDEKSMMENNTNDYYREWKTEFYPVAAKLLKLLQIKNSTSS</sequence>
<keyword evidence="2" id="KW-1185">Reference proteome</keyword>
<reference evidence="1 2" key="1">
    <citation type="submission" date="2021-06" db="EMBL/GenBank/DDBJ databases">
        <title>Caerostris extrusa draft genome.</title>
        <authorList>
            <person name="Kono N."/>
            <person name="Arakawa K."/>
        </authorList>
    </citation>
    <scope>NUCLEOTIDE SEQUENCE [LARGE SCALE GENOMIC DNA]</scope>
</reference>